<protein>
    <submittedName>
        <fullName evidence="1">Uncharacterized protein</fullName>
    </submittedName>
</protein>
<evidence type="ECO:0000313" key="1">
    <source>
        <dbReference type="EMBL" id="STY71287.1"/>
    </source>
</evidence>
<evidence type="ECO:0000313" key="2">
    <source>
        <dbReference type="Proteomes" id="UP000255234"/>
    </source>
</evidence>
<accession>A0A378NTU1</accession>
<organism evidence="1 2">
    <name type="scientific">Megamonas hypermegale</name>
    <dbReference type="NCBI Taxonomy" id="158847"/>
    <lineage>
        <taxon>Bacteria</taxon>
        <taxon>Bacillati</taxon>
        <taxon>Bacillota</taxon>
        <taxon>Negativicutes</taxon>
        <taxon>Selenomonadales</taxon>
        <taxon>Selenomonadaceae</taxon>
        <taxon>Megamonas</taxon>
    </lineage>
</organism>
<gene>
    <name evidence="1" type="ORF">NCTC10571_01443</name>
</gene>
<dbReference type="EMBL" id="UGPP01000001">
    <property type="protein sequence ID" value="STY71287.1"/>
    <property type="molecule type" value="Genomic_DNA"/>
</dbReference>
<name>A0A378NTU1_9FIRM</name>
<dbReference type="Proteomes" id="UP000255234">
    <property type="component" value="Unassembled WGS sequence"/>
</dbReference>
<reference evidence="1 2" key="1">
    <citation type="submission" date="2018-06" db="EMBL/GenBank/DDBJ databases">
        <authorList>
            <consortium name="Pathogen Informatics"/>
            <person name="Doyle S."/>
        </authorList>
    </citation>
    <scope>NUCLEOTIDE SEQUENCE [LARGE SCALE GENOMIC DNA]</scope>
    <source>
        <strain evidence="1 2">NCTC10571</strain>
    </source>
</reference>
<dbReference type="AlphaFoldDB" id="A0A378NTU1"/>
<sequence>MAEYEFGIIGVEPSFKEQSVFIYFNLDLDPDTIDHKNIYLVYLDKKLNANKAVNYNLITHGDFIQLKLDDWAVPNDEYTLLIQPGISSITGVNLDSALIRNFSFKTDVTSKIKILSPSNYQKISNNFTCKWEEIGDTLENNFYLEIDKNNLFNLNPIKTTISSKKKFSTKIKENGQYYLRIRSIKGDEYGYWSDIVTFLIDNKSNNDSDDNDEDSSDDDMLIIDNEEIKILSFPDNGITPSKSFDFVFDEDIDTTDMNIKIIRSDI</sequence>
<dbReference type="RefSeq" id="WP_115151646.1">
    <property type="nucleotide sequence ID" value="NZ_UGPP01000001.1"/>
</dbReference>
<proteinExistence type="predicted"/>
<dbReference type="Gene3D" id="2.60.40.10">
    <property type="entry name" value="Immunoglobulins"/>
    <property type="match status" value="1"/>
</dbReference>
<dbReference type="InterPro" id="IPR013783">
    <property type="entry name" value="Ig-like_fold"/>
</dbReference>